<protein>
    <submittedName>
        <fullName evidence="1">Putative secreted protein (Por secretion system target)</fullName>
    </submittedName>
</protein>
<name>A0A2S6I637_9BACT</name>
<proteinExistence type="predicted"/>
<evidence type="ECO:0000313" key="2">
    <source>
        <dbReference type="Proteomes" id="UP000237662"/>
    </source>
</evidence>
<reference evidence="1 2" key="1">
    <citation type="submission" date="2018-02" db="EMBL/GenBank/DDBJ databases">
        <title>Genomic Encyclopedia of Archaeal and Bacterial Type Strains, Phase II (KMG-II): from individual species to whole genera.</title>
        <authorList>
            <person name="Goeker M."/>
        </authorList>
    </citation>
    <scope>NUCLEOTIDE SEQUENCE [LARGE SCALE GENOMIC DNA]</scope>
    <source>
        <strain evidence="1 2">DSM 29526</strain>
    </source>
</reference>
<dbReference type="OrthoDB" id="862563at2"/>
<dbReference type="NCBIfam" id="TIGR04183">
    <property type="entry name" value="Por_Secre_tail"/>
    <property type="match status" value="1"/>
</dbReference>
<comment type="caution">
    <text evidence="1">The sequence shown here is derived from an EMBL/GenBank/DDBJ whole genome shotgun (WGS) entry which is preliminary data.</text>
</comment>
<dbReference type="AlphaFoldDB" id="A0A2S6I637"/>
<evidence type="ECO:0000313" key="1">
    <source>
        <dbReference type="EMBL" id="PPK86642.1"/>
    </source>
</evidence>
<keyword evidence="2" id="KW-1185">Reference proteome</keyword>
<dbReference type="Proteomes" id="UP000237662">
    <property type="component" value="Unassembled WGS sequence"/>
</dbReference>
<gene>
    <name evidence="1" type="ORF">CLV84_3577</name>
</gene>
<dbReference type="RefSeq" id="WP_104421062.1">
    <property type="nucleotide sequence ID" value="NZ_PTJC01000006.1"/>
</dbReference>
<organism evidence="1 2">
    <name type="scientific">Neolewinella xylanilytica</name>
    <dbReference type="NCBI Taxonomy" id="1514080"/>
    <lineage>
        <taxon>Bacteria</taxon>
        <taxon>Pseudomonadati</taxon>
        <taxon>Bacteroidota</taxon>
        <taxon>Saprospiria</taxon>
        <taxon>Saprospirales</taxon>
        <taxon>Lewinellaceae</taxon>
        <taxon>Neolewinella</taxon>
    </lineage>
</organism>
<accession>A0A2S6I637</accession>
<dbReference type="InterPro" id="IPR026444">
    <property type="entry name" value="Secre_tail"/>
</dbReference>
<dbReference type="EMBL" id="PTJC01000006">
    <property type="protein sequence ID" value="PPK86642.1"/>
    <property type="molecule type" value="Genomic_DNA"/>
</dbReference>
<sequence>MKQNLTLYGLGLAFAMLLLPPTKVLGNPAVPAPTTVVIGLHGEYIDGSGVVLYWQALSREDDAVFEILRSKDGSEFQPVGQVDPPDDLSSDGLYRYRDADVLPGAYSYRLRRLATGGAFELSEAIDLQVRSEMTTNTYVYPSKVNGAVTIGLSRDWEGANVGVEVVRNSGQPVTYFTYAIGTPLEVRVHDLGPGTYTVRISEGDRTLTRHVVVR</sequence>